<gene>
    <name evidence="1" type="ORF">DCO61_04575</name>
    <name evidence="2" type="ORF">LS64_003330</name>
</gene>
<reference evidence="1 4" key="4">
    <citation type="submission" date="2019-12" db="EMBL/GenBank/DDBJ databases">
        <title>Multi-Generational Helicobacter saguini Isolates.</title>
        <authorList>
            <person name="Mannion A."/>
            <person name="Shen Z."/>
            <person name="Fox J.G."/>
        </authorList>
    </citation>
    <scope>NUCLEOTIDE SEQUENCE [LARGE SCALE GENOMIC DNA]</scope>
    <source>
        <strain evidence="1">16-048</strain>
        <strain evidence="4">16-048 (F4)</strain>
    </source>
</reference>
<evidence type="ECO:0000313" key="2">
    <source>
        <dbReference type="EMBL" id="TLD94967.1"/>
    </source>
</evidence>
<reference evidence="2 3" key="1">
    <citation type="journal article" date="2014" name="Genome Announc.">
        <title>Draft genome sequences of eight enterohepatic helicobacter species isolated from both laboratory and wild rodents.</title>
        <authorList>
            <person name="Sheh A."/>
            <person name="Shen Z."/>
            <person name="Fox J.G."/>
        </authorList>
    </citation>
    <scope>NUCLEOTIDE SEQUENCE [LARGE SCALE GENOMIC DNA]</scope>
    <source>
        <strain evidence="2 3">MIT 97-6194</strain>
    </source>
</reference>
<dbReference type="EMBL" id="JRMP02000004">
    <property type="protein sequence ID" value="TLD94967.1"/>
    <property type="molecule type" value="Genomic_DNA"/>
</dbReference>
<dbReference type="EMBL" id="QBIU01000001">
    <property type="protein sequence ID" value="MWV69302.1"/>
    <property type="molecule type" value="Genomic_DNA"/>
</dbReference>
<dbReference type="RefSeq" id="WP_034573752.1">
    <property type="nucleotide sequence ID" value="NZ_JRMP02000004.1"/>
</dbReference>
<evidence type="ECO:0000313" key="3">
    <source>
        <dbReference type="Proteomes" id="UP000029714"/>
    </source>
</evidence>
<dbReference type="AlphaFoldDB" id="A0A347VST3"/>
<proteinExistence type="predicted"/>
<reference evidence="2 3" key="2">
    <citation type="journal article" date="2016" name="Infect. Immun.">
        <title>Helicobacter saguini, a Novel Helicobacter Isolated from Cotton-Top Tamarins with Ulcerative Colitis, Has Proinflammatory Properties and Induces Typhlocolitis and Dysplasia in Gnotobiotic IL-10-/- Mice.</title>
        <authorList>
            <person name="Shen Z."/>
            <person name="Mannion A."/>
            <person name="Whary M.T."/>
            <person name="Muthupalani S."/>
            <person name="Sheh A."/>
            <person name="Feng Y."/>
            <person name="Gong G."/>
            <person name="Vandamme P."/>
            <person name="Holcombe H.R."/>
            <person name="Paster B.J."/>
            <person name="Fox J.G."/>
        </authorList>
    </citation>
    <scope>NUCLEOTIDE SEQUENCE [LARGE SCALE GENOMIC DNA]</scope>
    <source>
        <strain evidence="2 3">MIT 97-6194</strain>
    </source>
</reference>
<evidence type="ECO:0000313" key="4">
    <source>
        <dbReference type="Proteomes" id="UP000477070"/>
    </source>
</evidence>
<name>A0A347VST3_9HELI</name>
<dbReference type="Proteomes" id="UP000477070">
    <property type="component" value="Unassembled WGS sequence"/>
</dbReference>
<reference evidence="2" key="3">
    <citation type="submission" date="2018-04" db="EMBL/GenBank/DDBJ databases">
        <authorList>
            <person name="Sheh A."/>
            <person name="Shen Z."/>
            <person name="Mannion A.J."/>
            <person name="Fox J.G."/>
        </authorList>
    </citation>
    <scope>NUCLEOTIDE SEQUENCE</scope>
    <source>
        <strain evidence="2">MIT 97-6194</strain>
    </source>
</reference>
<protein>
    <submittedName>
        <fullName evidence="2">Uncharacterized protein</fullName>
    </submittedName>
</protein>
<dbReference type="Proteomes" id="UP000029714">
    <property type="component" value="Unassembled WGS sequence"/>
</dbReference>
<dbReference type="STRING" id="1548018.LS64_13695"/>
<evidence type="ECO:0000313" key="1">
    <source>
        <dbReference type="EMBL" id="MWV69302.1"/>
    </source>
</evidence>
<sequence length="66" mass="7670">MADKIFSSEKYGNIDFVNSQTSKSGKTRKMIYGIYGKDSAYLQDFKDELLRRKILFSLVYLSMETV</sequence>
<keyword evidence="3" id="KW-1185">Reference proteome</keyword>
<organism evidence="2 3">
    <name type="scientific">Helicobacter saguini</name>
    <dbReference type="NCBI Taxonomy" id="1548018"/>
    <lineage>
        <taxon>Bacteria</taxon>
        <taxon>Pseudomonadati</taxon>
        <taxon>Campylobacterota</taxon>
        <taxon>Epsilonproteobacteria</taxon>
        <taxon>Campylobacterales</taxon>
        <taxon>Helicobacteraceae</taxon>
        <taxon>Helicobacter</taxon>
    </lineage>
</organism>
<dbReference type="OrthoDB" id="9761012at2"/>
<accession>A0A347VST3</accession>
<comment type="caution">
    <text evidence="2">The sequence shown here is derived from an EMBL/GenBank/DDBJ whole genome shotgun (WGS) entry which is preliminary data.</text>
</comment>